<dbReference type="Gene3D" id="2.60.120.1540">
    <property type="match status" value="1"/>
</dbReference>
<protein>
    <recommendedName>
        <fullName evidence="3">LINE-1 type transposase domain-containing protein 1</fullName>
    </recommendedName>
</protein>
<evidence type="ECO:0000313" key="2">
    <source>
        <dbReference type="Proteomes" id="UP000424527"/>
    </source>
</evidence>
<sequence length="277" mass="30681">MAGAGLKKQQCSSLWKNENPLLAAISPAGHPLAVVVAAVTSPHQGLVVLLSLDLLLAVLDGDTVVALQALALYSTLVFSPEGSSTVTVQSPSSQLTFDVNQNNKLLYQEELLKDVTGKHSLEVKGTACASVQEGQVTWNERRVEVFGEGVLDSPPECDRAHRTLTEKPKPGQRARPVIIRLHRYQVKERIIREARARRGKLQYRGSPISIYEDYAPEVVAQRQKYREVMSELYNLGFKPALLFPARLVAVMKDGERKRFSSVAEAKHFITSTHTEEI</sequence>
<dbReference type="InterPro" id="IPR042566">
    <property type="entry name" value="L1_C"/>
</dbReference>
<dbReference type="EMBL" id="REGW02000006">
    <property type="protein sequence ID" value="KAE8295645.1"/>
    <property type="molecule type" value="Genomic_DNA"/>
</dbReference>
<dbReference type="AlphaFoldDB" id="A0A6G0IVU5"/>
<proteinExistence type="predicted"/>
<dbReference type="InterPro" id="IPR004244">
    <property type="entry name" value="Transposase_22"/>
</dbReference>
<keyword evidence="2" id="KW-1185">Reference proteome</keyword>
<name>A0A6G0IVU5_LARCR</name>
<gene>
    <name evidence="1" type="ORF">D5F01_LYC06580</name>
</gene>
<accession>A0A6G0IVU5</accession>
<dbReference type="Gene3D" id="3.30.250.20">
    <property type="entry name" value="L1 transposable element, C-terminal domain"/>
    <property type="match status" value="1"/>
</dbReference>
<comment type="caution">
    <text evidence="1">The sequence shown here is derived from an EMBL/GenBank/DDBJ whole genome shotgun (WGS) entry which is preliminary data.</text>
</comment>
<reference evidence="1 2" key="1">
    <citation type="submission" date="2019-07" db="EMBL/GenBank/DDBJ databases">
        <title>Chromosome genome assembly for large yellow croaker.</title>
        <authorList>
            <person name="Xiao S."/>
        </authorList>
    </citation>
    <scope>NUCLEOTIDE SEQUENCE [LARGE SCALE GENOMIC DNA]</scope>
    <source>
        <strain evidence="1">JMULYC20181020</strain>
        <tissue evidence="1">Muscle</tissue>
    </source>
</reference>
<dbReference type="Proteomes" id="UP000424527">
    <property type="component" value="Unassembled WGS sequence"/>
</dbReference>
<dbReference type="PANTHER" id="PTHR11505">
    <property type="entry name" value="L1 TRANSPOSABLE ELEMENT-RELATED"/>
    <property type="match status" value="1"/>
</dbReference>
<evidence type="ECO:0000313" key="1">
    <source>
        <dbReference type="EMBL" id="KAE8295645.1"/>
    </source>
</evidence>
<organism evidence="1 2">
    <name type="scientific">Larimichthys crocea</name>
    <name type="common">Large yellow croaker</name>
    <name type="synonym">Pseudosciaena crocea</name>
    <dbReference type="NCBI Taxonomy" id="215358"/>
    <lineage>
        <taxon>Eukaryota</taxon>
        <taxon>Metazoa</taxon>
        <taxon>Chordata</taxon>
        <taxon>Craniata</taxon>
        <taxon>Vertebrata</taxon>
        <taxon>Euteleostomi</taxon>
        <taxon>Actinopterygii</taxon>
        <taxon>Neopterygii</taxon>
        <taxon>Teleostei</taxon>
        <taxon>Neoteleostei</taxon>
        <taxon>Acanthomorphata</taxon>
        <taxon>Eupercaria</taxon>
        <taxon>Sciaenidae</taxon>
        <taxon>Larimichthys</taxon>
    </lineage>
</organism>
<evidence type="ECO:0008006" key="3">
    <source>
        <dbReference type="Google" id="ProtNLM"/>
    </source>
</evidence>
<dbReference type="Gene3D" id="1.50.10.20">
    <property type="match status" value="1"/>
</dbReference>